<reference evidence="6 7" key="1">
    <citation type="submission" date="2024-04" db="EMBL/GenBank/DDBJ databases">
        <title>Novel species of the genus Ideonella isolated from streams.</title>
        <authorList>
            <person name="Lu H."/>
        </authorList>
    </citation>
    <scope>NUCLEOTIDE SEQUENCE [LARGE SCALE GENOMIC DNA]</scope>
    <source>
        <strain evidence="6 7">DXS29W</strain>
    </source>
</reference>
<dbReference type="EMBL" id="JBBUTG010000015">
    <property type="protein sequence ID" value="MEK8033229.1"/>
    <property type="molecule type" value="Genomic_DNA"/>
</dbReference>
<dbReference type="InterPro" id="IPR050438">
    <property type="entry name" value="LMW_PTPase"/>
</dbReference>
<dbReference type="Pfam" id="PF01451">
    <property type="entry name" value="LMWPc"/>
    <property type="match status" value="1"/>
</dbReference>
<dbReference type="PANTHER" id="PTHR11717">
    <property type="entry name" value="LOW MOLECULAR WEIGHT PROTEIN TYROSINE PHOSPHATASE"/>
    <property type="match status" value="1"/>
</dbReference>
<comment type="caution">
    <text evidence="6">The sequence shown here is derived from an EMBL/GenBank/DDBJ whole genome shotgun (WGS) entry which is preliminary data.</text>
</comment>
<evidence type="ECO:0000259" key="5">
    <source>
        <dbReference type="SMART" id="SM00226"/>
    </source>
</evidence>
<proteinExistence type="inferred from homology"/>
<dbReference type="InterPro" id="IPR017867">
    <property type="entry name" value="Tyr_phospatase_low_mol_wt"/>
</dbReference>
<dbReference type="PANTHER" id="PTHR11717:SF7">
    <property type="entry name" value="LOW MOLECULAR WEIGHT PHOSPHOTYROSINE PROTEIN PHOSPHATASE"/>
    <property type="match status" value="1"/>
</dbReference>
<dbReference type="EC" id="3.1.3.48" evidence="2"/>
<evidence type="ECO:0000256" key="2">
    <source>
        <dbReference type="ARBA" id="ARBA00013064"/>
    </source>
</evidence>
<name>A0ABU9BU05_9BURK</name>
<feature type="domain" description="Phosphotyrosine protein phosphatase I" evidence="5">
    <location>
        <begin position="2"/>
        <end position="146"/>
    </location>
</feature>
<dbReference type="SMART" id="SM00226">
    <property type="entry name" value="LMWPc"/>
    <property type="match status" value="1"/>
</dbReference>
<comment type="similarity">
    <text evidence="1">Belongs to the low molecular weight phosphotyrosine protein phosphatase family.</text>
</comment>
<dbReference type="CDD" id="cd16343">
    <property type="entry name" value="LMWPTP"/>
    <property type="match status" value="1"/>
</dbReference>
<evidence type="ECO:0000313" key="7">
    <source>
        <dbReference type="Proteomes" id="UP001371218"/>
    </source>
</evidence>
<dbReference type="Gene3D" id="3.40.50.2300">
    <property type="match status" value="1"/>
</dbReference>
<dbReference type="InterPro" id="IPR036196">
    <property type="entry name" value="Ptyr_pPase_sf"/>
</dbReference>
<dbReference type="SUPFAM" id="SSF52788">
    <property type="entry name" value="Phosphotyrosine protein phosphatases I"/>
    <property type="match status" value="1"/>
</dbReference>
<gene>
    <name evidence="6" type="ORF">AACH06_20610</name>
</gene>
<keyword evidence="4" id="KW-0904">Protein phosphatase</keyword>
<accession>A0ABU9BU05</accession>
<organism evidence="6 7">
    <name type="scientific">Ideonella lacteola</name>
    <dbReference type="NCBI Taxonomy" id="2984193"/>
    <lineage>
        <taxon>Bacteria</taxon>
        <taxon>Pseudomonadati</taxon>
        <taxon>Pseudomonadota</taxon>
        <taxon>Betaproteobacteria</taxon>
        <taxon>Burkholderiales</taxon>
        <taxon>Sphaerotilaceae</taxon>
        <taxon>Ideonella</taxon>
    </lineage>
</organism>
<evidence type="ECO:0000256" key="4">
    <source>
        <dbReference type="ARBA" id="ARBA00022912"/>
    </source>
</evidence>
<evidence type="ECO:0000256" key="1">
    <source>
        <dbReference type="ARBA" id="ARBA00011063"/>
    </source>
</evidence>
<keyword evidence="7" id="KW-1185">Reference proteome</keyword>
<dbReference type="Proteomes" id="UP001371218">
    <property type="component" value="Unassembled WGS sequence"/>
</dbReference>
<dbReference type="GO" id="GO:0004725">
    <property type="term" value="F:protein tyrosine phosphatase activity"/>
    <property type="evidence" value="ECO:0007669"/>
    <property type="project" value="UniProtKB-EC"/>
</dbReference>
<keyword evidence="3 6" id="KW-0378">Hydrolase</keyword>
<evidence type="ECO:0000256" key="3">
    <source>
        <dbReference type="ARBA" id="ARBA00022801"/>
    </source>
</evidence>
<sequence>MVCTGNICRSPTAEAVLRAQAEQRGLGDRLVIDSAGIEAYHVGAPPDVRSQDHARRRGYELGALRARQVAASDFDGSVDWLLAMDRWHLAAMKRRCAPSRHGTLRLLMEFAGRAGAEVPDPYYGGPADFEKVLDLIEAGCEGFLDALIKQSIAPK</sequence>
<evidence type="ECO:0000313" key="6">
    <source>
        <dbReference type="EMBL" id="MEK8033229.1"/>
    </source>
</evidence>
<dbReference type="PRINTS" id="PR00719">
    <property type="entry name" value="LMWPTPASE"/>
</dbReference>
<dbReference type="InterPro" id="IPR023485">
    <property type="entry name" value="Ptyr_pPase"/>
</dbReference>
<protein>
    <recommendedName>
        <fullName evidence="2">protein-tyrosine-phosphatase</fullName>
        <ecNumber evidence="2">3.1.3.48</ecNumber>
    </recommendedName>
</protein>